<dbReference type="InterPro" id="IPR052736">
    <property type="entry name" value="Stf3_sulfotransferase"/>
</dbReference>
<evidence type="ECO:0000313" key="3">
    <source>
        <dbReference type="Proteomes" id="UP000448199"/>
    </source>
</evidence>
<evidence type="ECO:0000256" key="1">
    <source>
        <dbReference type="SAM" id="MobiDB-lite"/>
    </source>
</evidence>
<dbReference type="Gene3D" id="3.40.50.300">
    <property type="entry name" value="P-loop containing nucleotide triphosphate hydrolases"/>
    <property type="match status" value="1"/>
</dbReference>
<dbReference type="SUPFAM" id="SSF52540">
    <property type="entry name" value="P-loop containing nucleoside triphosphate hydrolases"/>
    <property type="match status" value="1"/>
</dbReference>
<protein>
    <submittedName>
        <fullName evidence="2">Sulfotransferase</fullName>
    </submittedName>
</protein>
<dbReference type="AlphaFoldDB" id="A0A844XMY5"/>
<comment type="caution">
    <text evidence="2">The sequence shown here is derived from an EMBL/GenBank/DDBJ whole genome shotgun (WGS) entry which is preliminary data.</text>
</comment>
<dbReference type="Proteomes" id="UP000448199">
    <property type="component" value="Unassembled WGS sequence"/>
</dbReference>
<dbReference type="EMBL" id="WTYC01000001">
    <property type="protein sequence ID" value="MXO47351.1"/>
    <property type="molecule type" value="Genomic_DNA"/>
</dbReference>
<dbReference type="Pfam" id="PF13469">
    <property type="entry name" value="Sulfotransfer_3"/>
    <property type="match status" value="1"/>
</dbReference>
<sequence length="450" mass="51594">MALLPTAAEQKTRPRDLQSQNYAPPRRSRFIDLVDAGIRTGRKFGMVENARWSRDDLMGEAADAYGLDDFGDEWFTRPLDVLLDSARAEAHLNAAGDFSAMQQFHHLLRDRLYAQMWYNRHPEILARPIKNPVVIVGPMRSGTTRLHRLLSADRRFAHLRSFETISPVPRPDFEQVMAGEKQDFRPVLARRILKVARLANPRTLSIHPTGPFEPEEELGLIAASFYGMKFEAQWRVPTYTRWCEQESAVPAYRHMANLLRLIGWSQQESSLRPWILKTPQHMLDLPALLEVFPDARLIFTHRDPKSVVGSAASLAWNQTIIYSDDVMPQPHGREWLRKTELMIERMRSARESIPAERMIDVQYDDMDNDWRSSMERIYRFLDLDIEPALPGMKTYLARTAASKRVPHSYSLEEFGLSEGEVYERLGEYASCYGIPVEGGIGETRPAIAAG</sequence>
<organism evidence="2 3">
    <name type="scientific">Qipengyuania vulgaris</name>
    <dbReference type="NCBI Taxonomy" id="291985"/>
    <lineage>
        <taxon>Bacteria</taxon>
        <taxon>Pseudomonadati</taxon>
        <taxon>Pseudomonadota</taxon>
        <taxon>Alphaproteobacteria</taxon>
        <taxon>Sphingomonadales</taxon>
        <taxon>Erythrobacteraceae</taxon>
        <taxon>Qipengyuania</taxon>
    </lineage>
</organism>
<dbReference type="GO" id="GO:0016740">
    <property type="term" value="F:transferase activity"/>
    <property type="evidence" value="ECO:0007669"/>
    <property type="project" value="UniProtKB-KW"/>
</dbReference>
<evidence type="ECO:0000313" key="2">
    <source>
        <dbReference type="EMBL" id="MXO47351.1"/>
    </source>
</evidence>
<feature type="region of interest" description="Disordered" evidence="1">
    <location>
        <begin position="1"/>
        <end position="22"/>
    </location>
</feature>
<dbReference type="InterPro" id="IPR027417">
    <property type="entry name" value="P-loop_NTPase"/>
</dbReference>
<proteinExistence type="predicted"/>
<dbReference type="PANTHER" id="PTHR36451">
    <property type="entry name" value="PAPS-DEPENDENT SULFOTRANSFERASE STF3"/>
    <property type="match status" value="1"/>
</dbReference>
<keyword evidence="2" id="KW-0808">Transferase</keyword>
<dbReference type="OrthoDB" id="9777890at2"/>
<reference evidence="2 3" key="1">
    <citation type="submission" date="2019-12" db="EMBL/GenBank/DDBJ databases">
        <title>Genomic-based taxomic classification of the family Erythrobacteraceae.</title>
        <authorList>
            <person name="Xu L."/>
        </authorList>
    </citation>
    <scope>NUCLEOTIDE SEQUENCE [LARGE SCALE GENOMIC DNA]</scope>
    <source>
        <strain evidence="2 3">DSM 17792</strain>
    </source>
</reference>
<keyword evidence="3" id="KW-1185">Reference proteome</keyword>
<dbReference type="PANTHER" id="PTHR36451:SF1">
    <property type="entry name" value="OMEGA-HYDROXY-BETA-DIHYDROMENAQUINONE-9 SULFOTRANSFERASE STF3"/>
    <property type="match status" value="1"/>
</dbReference>
<name>A0A844XMY5_9SPHN</name>
<gene>
    <name evidence="2" type="ORF">GRI69_03655</name>
</gene>
<accession>A0A844XMY5</accession>